<organism evidence="1 2">
    <name type="scientific">Nicotiana tabacum</name>
    <name type="common">Common tobacco</name>
    <dbReference type="NCBI Taxonomy" id="4097"/>
    <lineage>
        <taxon>Eukaryota</taxon>
        <taxon>Viridiplantae</taxon>
        <taxon>Streptophyta</taxon>
        <taxon>Embryophyta</taxon>
        <taxon>Tracheophyta</taxon>
        <taxon>Spermatophyta</taxon>
        <taxon>Magnoliopsida</taxon>
        <taxon>eudicotyledons</taxon>
        <taxon>Gunneridae</taxon>
        <taxon>Pentapetalae</taxon>
        <taxon>asterids</taxon>
        <taxon>lamiids</taxon>
        <taxon>Solanales</taxon>
        <taxon>Solanaceae</taxon>
        <taxon>Nicotianoideae</taxon>
        <taxon>Nicotianeae</taxon>
        <taxon>Nicotiana</taxon>
    </lineage>
</organism>
<dbReference type="Proteomes" id="UP000790787">
    <property type="component" value="Chromosome 8"/>
</dbReference>
<keyword evidence="1" id="KW-1185">Reference proteome</keyword>
<protein>
    <submittedName>
        <fullName evidence="2">Uncharacterized protein LOC142163464</fullName>
    </submittedName>
</protein>
<sequence length="202" mass="23326">MNTISPDLVNGIVYASDAHEVWLDLQDHFDKVNGSRIYNLQREIATISQGTSSISVYHSKLKSLWDEYNSMIPSFPVTARSRDFIEHLEQQKLFQFLMGLNESYNAIRSQILLQSLSPSVSRVYAMLINEENQRRVFETNSHINVTNEVNDSTAPMSSRDSQSKFKRFNNLYYEYCQNKGHTRDTCYKLVGYPSGFKGKKSQ</sequence>
<reference evidence="2" key="2">
    <citation type="submission" date="2025-08" db="UniProtKB">
        <authorList>
            <consortium name="RefSeq"/>
        </authorList>
    </citation>
    <scope>IDENTIFICATION</scope>
    <source>
        <tissue evidence="2">Leaf</tissue>
    </source>
</reference>
<dbReference type="RefSeq" id="XP_075076851.1">
    <property type="nucleotide sequence ID" value="XM_075220750.1"/>
</dbReference>
<reference evidence="1" key="1">
    <citation type="journal article" date="2014" name="Nat. Commun.">
        <title>The tobacco genome sequence and its comparison with those of tomato and potato.</title>
        <authorList>
            <person name="Sierro N."/>
            <person name="Battey J.N."/>
            <person name="Ouadi S."/>
            <person name="Bakaher N."/>
            <person name="Bovet L."/>
            <person name="Willig A."/>
            <person name="Goepfert S."/>
            <person name="Peitsch M.C."/>
            <person name="Ivanov N.V."/>
        </authorList>
    </citation>
    <scope>NUCLEOTIDE SEQUENCE [LARGE SCALE GENOMIC DNA]</scope>
</reference>
<proteinExistence type="predicted"/>
<evidence type="ECO:0000313" key="1">
    <source>
        <dbReference type="Proteomes" id="UP000790787"/>
    </source>
</evidence>
<gene>
    <name evidence="2" type="primary">LOC142163464</name>
</gene>
<accession>A0AC58RVT4</accession>
<evidence type="ECO:0000313" key="2">
    <source>
        <dbReference type="RefSeq" id="XP_075076851.1"/>
    </source>
</evidence>
<name>A0AC58RVT4_TOBAC</name>